<evidence type="ECO:0000313" key="2">
    <source>
        <dbReference type="Proteomes" id="UP001159100"/>
    </source>
</evidence>
<dbReference type="Gene3D" id="3.10.450.50">
    <property type="match status" value="1"/>
</dbReference>
<dbReference type="InterPro" id="IPR016918">
    <property type="entry name" value="UCP029394"/>
</dbReference>
<accession>A0ABT6QSK0</accession>
<dbReference type="PIRSF" id="PIRSF029394">
    <property type="entry name" value="UCP029394"/>
    <property type="match status" value="1"/>
</dbReference>
<dbReference type="InterPro" id="IPR032710">
    <property type="entry name" value="NTF2-like_dom_sf"/>
</dbReference>
<evidence type="ECO:0000313" key="1">
    <source>
        <dbReference type="EMBL" id="MDI2593874.1"/>
    </source>
</evidence>
<name>A0ABT6QSK0_9PSED</name>
<keyword evidence="2" id="KW-1185">Reference proteome</keyword>
<protein>
    <submittedName>
        <fullName evidence="1">DUF4440 domain-containing protein</fullName>
    </submittedName>
</protein>
<dbReference type="EMBL" id="JARBWL010000002">
    <property type="protein sequence ID" value="MDI2593874.1"/>
    <property type="molecule type" value="Genomic_DNA"/>
</dbReference>
<sequence>MNDYNDYFNEVIQAHLAIEHWFAQGGDKSALNALLARFSAQFSMVSPAGKGLDFDALSALFRMAGGKKPGFRIELGELQGIARHDGGATVSYREWQSDASGLQTDRRSTVVFEKLASGKVIWRHLQETLCD</sequence>
<gene>
    <name evidence="1" type="ORF">POF45_20960</name>
</gene>
<reference evidence="1 2" key="1">
    <citation type="submission" date="2023-02" db="EMBL/GenBank/DDBJ databases">
        <title>Pseudomonas chrutzelriedensis sp. nov., a potently antifungal strain isolated from moss.</title>
        <authorList>
            <person name="Schnyder A."/>
            <person name="Kalawong R."/>
            <person name="Eberl L."/>
            <person name="Agnoli K."/>
        </authorList>
    </citation>
    <scope>NUCLEOTIDE SEQUENCE [LARGE SCALE GENOMIC DNA]</scope>
    <source>
        <strain evidence="1 2">681</strain>
    </source>
</reference>
<dbReference type="SUPFAM" id="SSF54427">
    <property type="entry name" value="NTF2-like"/>
    <property type="match status" value="1"/>
</dbReference>
<dbReference type="Proteomes" id="UP001159100">
    <property type="component" value="Unassembled WGS sequence"/>
</dbReference>
<comment type="caution">
    <text evidence="1">The sequence shown here is derived from an EMBL/GenBank/DDBJ whole genome shotgun (WGS) entry which is preliminary data.</text>
</comment>
<dbReference type="RefSeq" id="WP_282316624.1">
    <property type="nucleotide sequence ID" value="NZ_JARBWL010000002.1"/>
</dbReference>
<proteinExistence type="predicted"/>
<organism evidence="1 2">
    <name type="scientific">Pseudomonas fungipugnans</name>
    <dbReference type="NCBI Taxonomy" id="3024217"/>
    <lineage>
        <taxon>Bacteria</taxon>
        <taxon>Pseudomonadati</taxon>
        <taxon>Pseudomonadota</taxon>
        <taxon>Gammaproteobacteria</taxon>
        <taxon>Pseudomonadales</taxon>
        <taxon>Pseudomonadaceae</taxon>
        <taxon>Pseudomonas</taxon>
    </lineage>
</organism>